<dbReference type="Pfam" id="PF00048">
    <property type="entry name" value="IL8"/>
    <property type="match status" value="1"/>
</dbReference>
<keyword evidence="11" id="KW-1185">Reference proteome</keyword>
<gene>
    <name evidence="10" type="primary">LOC101966975</name>
</gene>
<dbReference type="GeneID" id="101966975"/>
<evidence type="ECO:0000256" key="7">
    <source>
        <dbReference type="ARBA" id="ARBA00023157"/>
    </source>
</evidence>
<dbReference type="InterPro" id="IPR039809">
    <property type="entry name" value="Chemokine_b/g/d"/>
</dbReference>
<protein>
    <recommendedName>
        <fullName evidence="8">C-C motif chemokine</fullName>
    </recommendedName>
</protein>
<reference evidence="11" key="1">
    <citation type="submission" date="2011-11" db="EMBL/GenBank/DDBJ databases">
        <title>The Draft Genome of Spermophilus tridecemlineatus.</title>
        <authorList>
            <consortium name="The Broad Institute Genome Assembly &amp; Analysis Group"/>
            <consortium name="Computational R&amp;D Group"/>
            <consortium name="and Sequencing Platform"/>
            <person name="Di Palma F."/>
            <person name="Alfoldi J."/>
            <person name="Johnson J."/>
            <person name="Berlin A."/>
            <person name="Gnerre S."/>
            <person name="Jaffe D."/>
            <person name="MacCallum I."/>
            <person name="Young S."/>
            <person name="Walker B.J."/>
            <person name="Lindblad-Toh K."/>
        </authorList>
    </citation>
    <scope>NUCLEOTIDE SEQUENCE [LARGE SCALE GENOMIC DNA]</scope>
</reference>
<keyword evidence="5 8" id="KW-0964">Secreted</keyword>
<dbReference type="GO" id="GO:0005615">
    <property type="term" value="C:extracellular space"/>
    <property type="evidence" value="ECO:0007669"/>
    <property type="project" value="UniProtKB-KW"/>
</dbReference>
<evidence type="ECO:0000313" key="11">
    <source>
        <dbReference type="Proteomes" id="UP000005215"/>
    </source>
</evidence>
<evidence type="ECO:0000256" key="8">
    <source>
        <dbReference type="RuleBase" id="RU361150"/>
    </source>
</evidence>
<evidence type="ECO:0000313" key="10">
    <source>
        <dbReference type="Ensembl" id="ENSSTOP00000025745.1"/>
    </source>
</evidence>
<dbReference type="FunCoup" id="A0A287CWP9">
    <property type="interactions" value="478"/>
</dbReference>
<dbReference type="PANTHER" id="PTHR12015">
    <property type="entry name" value="SMALL INDUCIBLE CYTOKINE A"/>
    <property type="match status" value="1"/>
</dbReference>
<dbReference type="KEGG" id="iti:101966975"/>
<dbReference type="GeneTree" id="ENSGT01100000263482"/>
<dbReference type="STRING" id="43179.ENSSTOP00000025745"/>
<dbReference type="EMBL" id="AGTP01022367">
    <property type="status" value="NOT_ANNOTATED_CDS"/>
    <property type="molecule type" value="Genomic_DNA"/>
</dbReference>
<dbReference type="Proteomes" id="UP000005215">
    <property type="component" value="Unassembled WGS sequence"/>
</dbReference>
<comment type="subcellular location">
    <subcellularLocation>
        <location evidence="1 8">Secreted</location>
    </subcellularLocation>
</comment>
<evidence type="ECO:0000256" key="1">
    <source>
        <dbReference type="ARBA" id="ARBA00004613"/>
    </source>
</evidence>
<evidence type="ECO:0000256" key="2">
    <source>
        <dbReference type="ARBA" id="ARBA00010868"/>
    </source>
</evidence>
<dbReference type="AlphaFoldDB" id="A0A287CWP9"/>
<name>A0A287CWP9_ICTTR</name>
<keyword evidence="7" id="KW-1015">Disulfide bond</keyword>
<dbReference type="InterPro" id="IPR036048">
    <property type="entry name" value="Interleukin_8-like_sf"/>
</dbReference>
<evidence type="ECO:0000259" key="9">
    <source>
        <dbReference type="SMART" id="SM00199"/>
    </source>
</evidence>
<dbReference type="SUPFAM" id="SSF54117">
    <property type="entry name" value="Interleukin 8-like chemokines"/>
    <property type="match status" value="1"/>
</dbReference>
<keyword evidence="3 8" id="KW-0145">Chemotaxis</keyword>
<dbReference type="GO" id="GO:0008009">
    <property type="term" value="F:chemokine activity"/>
    <property type="evidence" value="ECO:0007669"/>
    <property type="project" value="InterPro"/>
</dbReference>
<dbReference type="InterPro" id="IPR000827">
    <property type="entry name" value="Chemokine_CC_CS"/>
</dbReference>
<organism evidence="10 11">
    <name type="scientific">Ictidomys tridecemlineatus</name>
    <name type="common">Thirteen-lined ground squirrel</name>
    <name type="synonym">Spermophilus tridecemlineatus</name>
    <dbReference type="NCBI Taxonomy" id="43179"/>
    <lineage>
        <taxon>Eukaryota</taxon>
        <taxon>Metazoa</taxon>
        <taxon>Chordata</taxon>
        <taxon>Craniata</taxon>
        <taxon>Vertebrata</taxon>
        <taxon>Euteleostomi</taxon>
        <taxon>Mammalia</taxon>
        <taxon>Eutheria</taxon>
        <taxon>Euarchontoglires</taxon>
        <taxon>Glires</taxon>
        <taxon>Rodentia</taxon>
        <taxon>Sciuromorpha</taxon>
        <taxon>Sciuridae</taxon>
        <taxon>Xerinae</taxon>
        <taxon>Marmotini</taxon>
        <taxon>Ictidomys</taxon>
    </lineage>
</organism>
<comment type="similarity">
    <text evidence="2 8">Belongs to the intercrine beta (chemokine CC) family.</text>
</comment>
<evidence type="ECO:0000256" key="4">
    <source>
        <dbReference type="ARBA" id="ARBA00022514"/>
    </source>
</evidence>
<proteinExistence type="inferred from homology"/>
<keyword evidence="6 8" id="KW-0732">Signal</keyword>
<dbReference type="SMART" id="SM00199">
    <property type="entry name" value="SCY"/>
    <property type="match status" value="1"/>
</dbReference>
<dbReference type="PROSITE" id="PS00472">
    <property type="entry name" value="SMALL_CYTOKINES_CC"/>
    <property type="match status" value="1"/>
</dbReference>
<dbReference type="Ensembl" id="ENSSTOT00000033838.1">
    <property type="protein sequence ID" value="ENSSTOP00000025745.1"/>
    <property type="gene ID" value="ENSSTOG00000034887.1"/>
</dbReference>
<dbReference type="GO" id="GO:0048020">
    <property type="term" value="F:CCR chemokine receptor binding"/>
    <property type="evidence" value="ECO:0007669"/>
    <property type="project" value="TreeGrafter"/>
</dbReference>
<feature type="signal peptide" evidence="8">
    <location>
        <begin position="1"/>
        <end position="21"/>
    </location>
</feature>
<evidence type="ECO:0000256" key="5">
    <source>
        <dbReference type="ARBA" id="ARBA00022525"/>
    </source>
</evidence>
<dbReference type="Gene3D" id="2.40.50.40">
    <property type="match status" value="1"/>
</dbReference>
<dbReference type="FunFam" id="2.40.50.40:FF:000002">
    <property type="entry name" value="C-C motif chemokine"/>
    <property type="match status" value="1"/>
</dbReference>
<feature type="chain" id="PRO_5011332396" description="C-C motif chemokine" evidence="8">
    <location>
        <begin position="22"/>
        <end position="111"/>
    </location>
</feature>
<evidence type="ECO:0000256" key="3">
    <source>
        <dbReference type="ARBA" id="ARBA00022500"/>
    </source>
</evidence>
<sequence length="111" mass="12457">MKFSIAALSLLILAAALGSQARVIHDLEKRQLLRIPIKSPIQHGILQEAADCCFIYTRRSIRCSFMEHYYKTSSGCPQPAVIFFSRKGQRICADPNDGRVQECMANLNLNS</sequence>
<feature type="domain" description="Chemokine interleukin-8-like" evidence="9">
    <location>
        <begin position="49"/>
        <end position="107"/>
    </location>
</feature>
<dbReference type="GO" id="GO:0061844">
    <property type="term" value="P:antimicrobial humoral immune response mediated by antimicrobial peptide"/>
    <property type="evidence" value="ECO:0007669"/>
    <property type="project" value="TreeGrafter"/>
</dbReference>
<reference evidence="10" key="3">
    <citation type="submission" date="2025-09" db="UniProtKB">
        <authorList>
            <consortium name="Ensembl"/>
        </authorList>
    </citation>
    <scope>IDENTIFICATION</scope>
</reference>
<dbReference type="GO" id="GO:0070098">
    <property type="term" value="P:chemokine-mediated signaling pathway"/>
    <property type="evidence" value="ECO:0007669"/>
    <property type="project" value="TreeGrafter"/>
</dbReference>
<dbReference type="RefSeq" id="XP_005321556.1">
    <property type="nucleotide sequence ID" value="XM_005321499.4"/>
</dbReference>
<keyword evidence="4 8" id="KW-0202">Cytokine</keyword>
<reference evidence="10" key="2">
    <citation type="submission" date="2025-08" db="UniProtKB">
        <authorList>
            <consortium name="Ensembl"/>
        </authorList>
    </citation>
    <scope>IDENTIFICATION</scope>
</reference>
<evidence type="ECO:0000256" key="6">
    <source>
        <dbReference type="ARBA" id="ARBA00022729"/>
    </source>
</evidence>
<dbReference type="InterPro" id="IPR001811">
    <property type="entry name" value="Chemokine_IL8-like_dom"/>
</dbReference>
<accession>A0A287CWP9</accession>
<dbReference type="OrthoDB" id="9447832at2759"/>
<dbReference type="PANTHER" id="PTHR12015:SF77">
    <property type="entry name" value="C-C MOTIF CHEMOKINE 15"/>
    <property type="match status" value="1"/>
</dbReference>
<dbReference type="GO" id="GO:0006954">
    <property type="term" value="P:inflammatory response"/>
    <property type="evidence" value="ECO:0007669"/>
    <property type="project" value="TreeGrafter"/>
</dbReference>
<dbReference type="GO" id="GO:0030335">
    <property type="term" value="P:positive regulation of cell migration"/>
    <property type="evidence" value="ECO:0007669"/>
    <property type="project" value="TreeGrafter"/>
</dbReference>
<dbReference type="InParanoid" id="A0A287CWP9"/>
<dbReference type="CDD" id="cd00272">
    <property type="entry name" value="Chemokine_CC"/>
    <property type="match status" value="1"/>
</dbReference>